<proteinExistence type="predicted"/>
<dbReference type="Proteomes" id="UP000033393">
    <property type="component" value="Unassembled WGS sequence"/>
</dbReference>
<evidence type="ECO:0000256" key="3">
    <source>
        <dbReference type="ARBA" id="ARBA00022989"/>
    </source>
</evidence>
<feature type="domain" description="Major facilitator superfamily (MFS) profile" evidence="6">
    <location>
        <begin position="1"/>
        <end position="380"/>
    </location>
</feature>
<dbReference type="EMBL" id="JYJG01000256">
    <property type="protein sequence ID" value="KJK44205.1"/>
    <property type="molecule type" value="Genomic_DNA"/>
</dbReference>
<evidence type="ECO:0000256" key="1">
    <source>
        <dbReference type="ARBA" id="ARBA00004651"/>
    </source>
</evidence>
<feature type="transmembrane region" description="Helical" evidence="5">
    <location>
        <begin position="324"/>
        <end position="342"/>
    </location>
</feature>
<comment type="caution">
    <text evidence="7">The sequence shown here is derived from an EMBL/GenBank/DDBJ whole genome shotgun (WGS) entry which is preliminary data.</text>
</comment>
<dbReference type="GO" id="GO:0022857">
    <property type="term" value="F:transmembrane transporter activity"/>
    <property type="evidence" value="ECO:0007669"/>
    <property type="project" value="InterPro"/>
</dbReference>
<dbReference type="Pfam" id="PF07690">
    <property type="entry name" value="MFS_1"/>
    <property type="match status" value="1"/>
</dbReference>
<dbReference type="PANTHER" id="PTHR23546:SF1">
    <property type="entry name" value="MEMBRANE PROTEIN"/>
    <property type="match status" value="1"/>
</dbReference>
<evidence type="ECO:0000313" key="7">
    <source>
        <dbReference type="EMBL" id="KJK44205.1"/>
    </source>
</evidence>
<gene>
    <name evidence="7" type="ORF">UK23_30185</name>
</gene>
<feature type="transmembrane region" description="Helical" evidence="5">
    <location>
        <begin position="162"/>
        <end position="180"/>
    </location>
</feature>
<feature type="transmembrane region" description="Helical" evidence="5">
    <location>
        <begin position="98"/>
        <end position="121"/>
    </location>
</feature>
<organism evidence="7 8">
    <name type="scientific">Lentzea aerocolonigenes</name>
    <name type="common">Lechevalieria aerocolonigenes</name>
    <name type="synonym">Saccharothrix aerocolonigenes</name>
    <dbReference type="NCBI Taxonomy" id="68170"/>
    <lineage>
        <taxon>Bacteria</taxon>
        <taxon>Bacillati</taxon>
        <taxon>Actinomycetota</taxon>
        <taxon>Actinomycetes</taxon>
        <taxon>Pseudonocardiales</taxon>
        <taxon>Pseudonocardiaceae</taxon>
        <taxon>Lentzea</taxon>
    </lineage>
</organism>
<dbReference type="InterPro" id="IPR036259">
    <property type="entry name" value="MFS_trans_sf"/>
</dbReference>
<feature type="transmembrane region" description="Helical" evidence="5">
    <location>
        <begin position="240"/>
        <end position="262"/>
    </location>
</feature>
<evidence type="ECO:0000256" key="4">
    <source>
        <dbReference type="ARBA" id="ARBA00023136"/>
    </source>
</evidence>
<feature type="transmembrane region" description="Helical" evidence="5">
    <location>
        <begin position="293"/>
        <end position="317"/>
    </location>
</feature>
<dbReference type="Gene3D" id="1.20.1250.20">
    <property type="entry name" value="MFS general substrate transporter like domains"/>
    <property type="match status" value="1"/>
</dbReference>
<dbReference type="InterPro" id="IPR011701">
    <property type="entry name" value="MFS"/>
</dbReference>
<feature type="transmembrane region" description="Helical" evidence="5">
    <location>
        <begin position="63"/>
        <end position="86"/>
    </location>
</feature>
<dbReference type="SUPFAM" id="SSF103473">
    <property type="entry name" value="MFS general substrate transporter"/>
    <property type="match status" value="1"/>
</dbReference>
<protein>
    <recommendedName>
        <fullName evidence="6">Major facilitator superfamily (MFS) profile domain-containing protein</fullName>
    </recommendedName>
</protein>
<comment type="subcellular location">
    <subcellularLocation>
        <location evidence="1">Cell membrane</location>
        <topology evidence="1">Multi-pass membrane protein</topology>
    </subcellularLocation>
</comment>
<reference evidence="7 8" key="1">
    <citation type="submission" date="2015-02" db="EMBL/GenBank/DDBJ databases">
        <authorList>
            <person name="Ju K.-S."/>
            <person name="Doroghazi J.R."/>
            <person name="Metcalf W."/>
        </authorList>
    </citation>
    <scope>NUCLEOTIDE SEQUENCE [LARGE SCALE GENOMIC DNA]</scope>
    <source>
        <strain evidence="7 8">NRRL B-16140</strain>
    </source>
</reference>
<evidence type="ECO:0000259" key="6">
    <source>
        <dbReference type="PROSITE" id="PS50850"/>
    </source>
</evidence>
<evidence type="ECO:0000256" key="5">
    <source>
        <dbReference type="SAM" id="Phobius"/>
    </source>
</evidence>
<keyword evidence="4 5" id="KW-0472">Membrane</keyword>
<name>A0A0F0GLM2_LENAE</name>
<feature type="transmembrane region" description="Helical" evidence="5">
    <location>
        <begin position="201"/>
        <end position="220"/>
    </location>
</feature>
<evidence type="ECO:0000256" key="2">
    <source>
        <dbReference type="ARBA" id="ARBA00022692"/>
    </source>
</evidence>
<feature type="transmembrane region" description="Helical" evidence="5">
    <location>
        <begin position="354"/>
        <end position="375"/>
    </location>
</feature>
<dbReference type="PROSITE" id="PS50850">
    <property type="entry name" value="MFS"/>
    <property type="match status" value="1"/>
</dbReference>
<accession>A0A0F0GLM2</accession>
<keyword evidence="3 5" id="KW-1133">Transmembrane helix</keyword>
<sequence length="388" mass="38661">MLIALLGMFTAQQLLAPTLGSLSAQFTLSPTQLGLVFTVGSLAVTVSSPLWGWAFDRFGPRPVLLAGAGLSLAGLAGFAAASVLVLDETLTPALTFALALFFRSFLLGAGISAVSVAALAVAGRTPEVLRTTAVGLVGAAQGLAVVVGPVIGGLLAVGSLLMPVYVAPVLGLLFLVWVLVAVKPEAVALPRPEVREPPQELVRVFGVGVLTYLSFVLVHLSATSLALDRRLSGESGTLAVTATVVVLAIGVVLTQGVLVPVLRWPAGRLTQNGTLIVVAGCGLLAVAGSTEMAAVAALVLAVGFGFALTGFFAAATLGAGPGRLGLVAGACGATAGLANLVVPPLVPVLHWVSPVAPVIAAGALAALAAGLALWAPRNVTPAAPQSSV</sequence>
<dbReference type="AlphaFoldDB" id="A0A0F0GLM2"/>
<dbReference type="InterPro" id="IPR020846">
    <property type="entry name" value="MFS_dom"/>
</dbReference>
<feature type="transmembrane region" description="Helical" evidence="5">
    <location>
        <begin position="33"/>
        <end position="51"/>
    </location>
</feature>
<keyword evidence="8" id="KW-1185">Reference proteome</keyword>
<dbReference type="PANTHER" id="PTHR23546">
    <property type="entry name" value="TRANSPORT PROTEIN"/>
    <property type="match status" value="1"/>
</dbReference>
<feature type="transmembrane region" description="Helical" evidence="5">
    <location>
        <begin position="133"/>
        <end position="156"/>
    </location>
</feature>
<dbReference type="GO" id="GO:0005886">
    <property type="term" value="C:plasma membrane"/>
    <property type="evidence" value="ECO:0007669"/>
    <property type="project" value="UniProtKB-SubCell"/>
</dbReference>
<keyword evidence="2 5" id="KW-0812">Transmembrane</keyword>
<evidence type="ECO:0000313" key="8">
    <source>
        <dbReference type="Proteomes" id="UP000033393"/>
    </source>
</evidence>
<dbReference type="PATRIC" id="fig|68170.10.peg.7878"/>
<feature type="transmembrane region" description="Helical" evidence="5">
    <location>
        <begin position="269"/>
        <end position="287"/>
    </location>
</feature>